<dbReference type="AlphaFoldDB" id="A0A090VEX8"/>
<dbReference type="Proteomes" id="UP000029644">
    <property type="component" value="Unassembled WGS sequence"/>
</dbReference>
<comment type="caution">
    <text evidence="1">The sequence shown here is derived from an EMBL/GenBank/DDBJ whole genome shotgun (WGS) entry which is preliminary data.</text>
</comment>
<evidence type="ECO:0000313" key="1">
    <source>
        <dbReference type="EMBL" id="GAL63345.1"/>
    </source>
</evidence>
<sequence length="149" mass="16900">MKNFHLLLVCVTLIFQSCKSDDCGDCFTPPNSFIFEILDKASGENVFTNGTYEPGDIEIIDRLNDNERIEFMFISEDNINQIQIGSIGWDTEIVNLKVSISGHEIFNLYVDAERKMGECCSYTEYNAITIIDAEFELDAEAGIYKILVD</sequence>
<name>A0A090VEX8_9FLAO</name>
<organism evidence="1 2">
    <name type="scientific">Algibacter lectus</name>
    <dbReference type="NCBI Taxonomy" id="221126"/>
    <lineage>
        <taxon>Bacteria</taxon>
        <taxon>Pseudomonadati</taxon>
        <taxon>Bacteroidota</taxon>
        <taxon>Flavobacteriia</taxon>
        <taxon>Flavobacteriales</taxon>
        <taxon>Flavobacteriaceae</taxon>
        <taxon>Algibacter</taxon>
    </lineage>
</organism>
<gene>
    <name evidence="1" type="ORF">JCM19300_1691</name>
</gene>
<reference evidence="1 2" key="1">
    <citation type="journal article" date="2014" name="Genome Announc.">
        <title>Draft Genome Sequences of Marine Flavobacterium Algibacter lectus Strains SS8 and NR4.</title>
        <authorList>
            <person name="Takatani N."/>
            <person name="Nakanishi M."/>
            <person name="Meirelles P."/>
            <person name="Mino S."/>
            <person name="Suda W."/>
            <person name="Oshima K."/>
            <person name="Hattori M."/>
            <person name="Ohkuma M."/>
            <person name="Hosokawa M."/>
            <person name="Miyashita K."/>
            <person name="Thompson F.L."/>
            <person name="Niwa A."/>
            <person name="Sawabe T."/>
            <person name="Sawabe T."/>
        </authorList>
    </citation>
    <scope>NUCLEOTIDE SEQUENCE [LARGE SCALE GENOMIC DNA]</scope>
    <source>
        <strain evidence="1 2">JCM 19300</strain>
    </source>
</reference>
<dbReference type="RefSeq" id="WP_042505176.1">
    <property type="nucleotide sequence ID" value="NZ_BBNQ01000011.1"/>
</dbReference>
<dbReference type="PROSITE" id="PS51257">
    <property type="entry name" value="PROKAR_LIPOPROTEIN"/>
    <property type="match status" value="1"/>
</dbReference>
<dbReference type="EMBL" id="BBNQ01000011">
    <property type="protein sequence ID" value="GAL63345.1"/>
    <property type="molecule type" value="Genomic_DNA"/>
</dbReference>
<dbReference type="OrthoDB" id="1119476at2"/>
<accession>A0A090VEX8</accession>
<evidence type="ECO:0000313" key="2">
    <source>
        <dbReference type="Proteomes" id="UP000029644"/>
    </source>
</evidence>
<protein>
    <submittedName>
        <fullName evidence="1">Uncharacterized protein</fullName>
    </submittedName>
</protein>
<proteinExistence type="predicted"/>